<dbReference type="InterPro" id="IPR019734">
    <property type="entry name" value="TPR_rpt"/>
</dbReference>
<evidence type="ECO:0000256" key="1">
    <source>
        <dbReference type="PROSITE-ProRule" id="PRU00339"/>
    </source>
</evidence>
<keyword evidence="1" id="KW-0802">TPR repeat</keyword>
<dbReference type="Proteomes" id="UP000503251">
    <property type="component" value="Chromosome"/>
</dbReference>
<name>A0A6P1ZPP2_9BACT</name>
<dbReference type="OrthoDB" id="5469953at2"/>
<dbReference type="Proteomes" id="UP000434052">
    <property type="component" value="Unassembled WGS sequence"/>
</dbReference>
<dbReference type="SUPFAM" id="SSF48452">
    <property type="entry name" value="TPR-like"/>
    <property type="match status" value="1"/>
</dbReference>
<dbReference type="EMBL" id="QMIF01000001">
    <property type="protein sequence ID" value="TVM36477.1"/>
    <property type="molecule type" value="Genomic_DNA"/>
</dbReference>
<reference evidence="3 4" key="1">
    <citation type="submission" date="2018-06" db="EMBL/GenBank/DDBJ databases">
        <title>Complete genome of Desulfovibrio marinus P48SEP.</title>
        <authorList>
            <person name="Crispim J.S."/>
            <person name="Vidigal P.M.P."/>
            <person name="Silva L.C.F."/>
            <person name="Araujo L.C."/>
            <person name="Laguardia C.N."/>
            <person name="Dias R.S."/>
            <person name="Sousa M.P."/>
            <person name="Paula S.O."/>
            <person name="Silva C."/>
        </authorList>
    </citation>
    <scope>NUCLEOTIDE SEQUENCE [LARGE SCALE GENOMIC DNA]</scope>
    <source>
        <strain evidence="3 4">P48SEP</strain>
    </source>
</reference>
<dbReference type="AlphaFoldDB" id="A0A6P1ZPP2"/>
<gene>
    <name evidence="3" type="ORF">DQK91_00695</name>
    <name evidence="2" type="ORF">E8L03_09185</name>
</gene>
<dbReference type="SMART" id="SM00028">
    <property type="entry name" value="TPR"/>
    <property type="match status" value="2"/>
</dbReference>
<accession>A0A6P1ZPP2</accession>
<dbReference type="Gene3D" id="1.25.40.10">
    <property type="entry name" value="Tetratricopeptide repeat domain"/>
    <property type="match status" value="1"/>
</dbReference>
<dbReference type="InterPro" id="IPR011990">
    <property type="entry name" value="TPR-like_helical_dom_sf"/>
</dbReference>
<reference evidence="2 5" key="2">
    <citation type="submission" date="2019-04" db="EMBL/GenBank/DDBJ databases">
        <title>Isolation and culture of sulfate reducing bacteria from the cold seep of the South China Sea.</title>
        <authorList>
            <person name="Sun C."/>
            <person name="Liu R."/>
        </authorList>
    </citation>
    <scope>NUCLEOTIDE SEQUENCE [LARGE SCALE GENOMIC DNA]</scope>
    <source>
        <strain evidence="2 5">CS1</strain>
    </source>
</reference>
<dbReference type="RefSeq" id="WP_144233514.1">
    <property type="nucleotide sequence ID" value="NZ_CP039543.1"/>
</dbReference>
<evidence type="ECO:0000313" key="2">
    <source>
        <dbReference type="EMBL" id="QJT09095.1"/>
    </source>
</evidence>
<evidence type="ECO:0000313" key="5">
    <source>
        <dbReference type="Proteomes" id="UP000503251"/>
    </source>
</evidence>
<evidence type="ECO:0000313" key="3">
    <source>
        <dbReference type="EMBL" id="TVM36477.1"/>
    </source>
</evidence>
<keyword evidence="5" id="KW-1185">Reference proteome</keyword>
<proteinExistence type="predicted"/>
<feature type="repeat" description="TPR" evidence="1">
    <location>
        <begin position="202"/>
        <end position="235"/>
    </location>
</feature>
<protein>
    <submittedName>
        <fullName evidence="3">Tfp pilus assembly protein PilF</fullName>
    </submittedName>
</protein>
<sequence length="262" mass="30303">MTKDLSEFDSEGVIRGVFSTQAKARIGFGATRKNTAQTVYMYVEEQEDGRFSIQPLNNHHIPTGEKQTITREELLEQYLPEPEVYTKRFLPAVRELEKTVARGERHFENNELFSAEYEFKNALRIDEENIRATFGLGLTYLERGEKDKGELVFKRLGHIEGAFEESHKHLFNEFGILLRKQGLLDQALMHYNRAFRLCKTDEHLLYNMGRVLHLKGRYKAGIWVVRRALQLNPEFPEGKELLDVLQAAADKPVSVEDLTFLG</sequence>
<dbReference type="EMBL" id="CP039543">
    <property type="protein sequence ID" value="QJT09095.1"/>
    <property type="molecule type" value="Genomic_DNA"/>
</dbReference>
<organism evidence="3 4">
    <name type="scientific">Oceanidesulfovibrio marinus</name>
    <dbReference type="NCBI Taxonomy" id="370038"/>
    <lineage>
        <taxon>Bacteria</taxon>
        <taxon>Pseudomonadati</taxon>
        <taxon>Thermodesulfobacteriota</taxon>
        <taxon>Desulfovibrionia</taxon>
        <taxon>Desulfovibrionales</taxon>
        <taxon>Desulfovibrionaceae</taxon>
        <taxon>Oceanidesulfovibrio</taxon>
    </lineage>
</organism>
<evidence type="ECO:0000313" key="4">
    <source>
        <dbReference type="Proteomes" id="UP000434052"/>
    </source>
</evidence>
<dbReference type="Pfam" id="PF13181">
    <property type="entry name" value="TPR_8"/>
    <property type="match status" value="1"/>
</dbReference>
<dbReference type="PROSITE" id="PS50005">
    <property type="entry name" value="TPR"/>
    <property type="match status" value="1"/>
</dbReference>